<comment type="caution">
    <text evidence="3">The sequence shown here is derived from an EMBL/GenBank/DDBJ whole genome shotgun (WGS) entry which is preliminary data.</text>
</comment>
<evidence type="ECO:0000313" key="3">
    <source>
        <dbReference type="EMBL" id="RUL52139.1"/>
    </source>
</evidence>
<dbReference type="RefSeq" id="WP_126658987.1">
    <property type="nucleotide sequence ID" value="NZ_RYYR01000011.1"/>
</dbReference>
<organism evidence="3 4">
    <name type="scientific">Lysinibacillus antri</name>
    <dbReference type="NCBI Taxonomy" id="2498145"/>
    <lineage>
        <taxon>Bacteria</taxon>
        <taxon>Bacillati</taxon>
        <taxon>Bacillota</taxon>
        <taxon>Bacilli</taxon>
        <taxon>Bacillales</taxon>
        <taxon>Bacillaceae</taxon>
        <taxon>Lysinibacillus</taxon>
    </lineage>
</organism>
<dbReference type="EMBL" id="RYYR01000011">
    <property type="protein sequence ID" value="RUL52139.1"/>
    <property type="molecule type" value="Genomic_DNA"/>
</dbReference>
<keyword evidence="4" id="KW-1185">Reference proteome</keyword>
<dbReference type="InterPro" id="IPR045946">
    <property type="entry name" value="DUF6366"/>
</dbReference>
<reference evidence="3 4" key="1">
    <citation type="submission" date="2018-12" db="EMBL/GenBank/DDBJ databases">
        <title>Lysinibacillus antri sp. nov., isolated from a cave soil.</title>
        <authorList>
            <person name="Narsing Rao M.P."/>
            <person name="Zhang H."/>
            <person name="Dong Z.-Y."/>
            <person name="Niu X.-K."/>
            <person name="Zhang K."/>
            <person name="Fang B.-Z."/>
            <person name="Kang Y.-Q."/>
            <person name="Xiao M."/>
            <person name="Li W.-J."/>
        </authorList>
    </citation>
    <scope>NUCLEOTIDE SEQUENCE [LARGE SCALE GENOMIC DNA]</scope>
    <source>
        <strain evidence="3 4">SYSU K30002</strain>
    </source>
</reference>
<feature type="transmembrane region" description="Helical" evidence="2">
    <location>
        <begin position="40"/>
        <end position="62"/>
    </location>
</feature>
<feature type="compositionally biased region" description="Basic and acidic residues" evidence="1">
    <location>
        <begin position="1"/>
        <end position="22"/>
    </location>
</feature>
<dbReference type="Pfam" id="PF19893">
    <property type="entry name" value="DUF6366"/>
    <property type="match status" value="1"/>
</dbReference>
<keyword evidence="2" id="KW-0472">Membrane</keyword>
<sequence length="64" mass="7151">MNKDKETPEARRERLRQEELKKNPAGSIHGGGLQDLFGDLGWKGIGILILLIIVGSIIYLAFFN</sequence>
<dbReference type="Proteomes" id="UP000287910">
    <property type="component" value="Unassembled WGS sequence"/>
</dbReference>
<evidence type="ECO:0000313" key="4">
    <source>
        <dbReference type="Proteomes" id="UP000287910"/>
    </source>
</evidence>
<proteinExistence type="predicted"/>
<evidence type="ECO:0008006" key="5">
    <source>
        <dbReference type="Google" id="ProtNLM"/>
    </source>
</evidence>
<keyword evidence="2" id="KW-0812">Transmembrane</keyword>
<gene>
    <name evidence="3" type="ORF">EK386_09810</name>
</gene>
<dbReference type="AlphaFoldDB" id="A0A3S0QPR1"/>
<evidence type="ECO:0000256" key="1">
    <source>
        <dbReference type="SAM" id="MobiDB-lite"/>
    </source>
</evidence>
<feature type="region of interest" description="Disordered" evidence="1">
    <location>
        <begin position="1"/>
        <end position="32"/>
    </location>
</feature>
<keyword evidence="2" id="KW-1133">Transmembrane helix</keyword>
<name>A0A3S0QPR1_9BACI</name>
<evidence type="ECO:0000256" key="2">
    <source>
        <dbReference type="SAM" id="Phobius"/>
    </source>
</evidence>
<protein>
    <recommendedName>
        <fullName evidence="5">Phage capsid protein</fullName>
    </recommendedName>
</protein>
<accession>A0A3S0QPR1</accession>